<organism evidence="1 2">
    <name type="scientific">Cetraspora pellucida</name>
    <dbReference type="NCBI Taxonomy" id="1433469"/>
    <lineage>
        <taxon>Eukaryota</taxon>
        <taxon>Fungi</taxon>
        <taxon>Fungi incertae sedis</taxon>
        <taxon>Mucoromycota</taxon>
        <taxon>Glomeromycotina</taxon>
        <taxon>Glomeromycetes</taxon>
        <taxon>Diversisporales</taxon>
        <taxon>Gigasporaceae</taxon>
        <taxon>Cetraspora</taxon>
    </lineage>
</organism>
<evidence type="ECO:0000313" key="2">
    <source>
        <dbReference type="Proteomes" id="UP000789759"/>
    </source>
</evidence>
<accession>A0A9N8Z192</accession>
<reference evidence="1" key="1">
    <citation type="submission" date="2021-06" db="EMBL/GenBank/DDBJ databases">
        <authorList>
            <person name="Kallberg Y."/>
            <person name="Tangrot J."/>
            <person name="Rosling A."/>
        </authorList>
    </citation>
    <scope>NUCLEOTIDE SEQUENCE</scope>
    <source>
        <strain evidence="1">FL966</strain>
    </source>
</reference>
<name>A0A9N8Z192_9GLOM</name>
<protein>
    <submittedName>
        <fullName evidence="1">3101_t:CDS:1</fullName>
    </submittedName>
</protein>
<comment type="caution">
    <text evidence="1">The sequence shown here is derived from an EMBL/GenBank/DDBJ whole genome shotgun (WGS) entry which is preliminary data.</text>
</comment>
<gene>
    <name evidence="1" type="ORF">CPELLU_LOCUS542</name>
</gene>
<keyword evidence="2" id="KW-1185">Reference proteome</keyword>
<sequence>MELKLCSRNFIKYHRVLVEKPNEFMNGLILIKVQLSKENFASIDMYQIHIRNYDFYNTIDVLTVDHD</sequence>
<dbReference type="AlphaFoldDB" id="A0A9N8Z192"/>
<dbReference type="Proteomes" id="UP000789759">
    <property type="component" value="Unassembled WGS sequence"/>
</dbReference>
<proteinExistence type="predicted"/>
<evidence type="ECO:0000313" key="1">
    <source>
        <dbReference type="EMBL" id="CAG8459239.1"/>
    </source>
</evidence>
<dbReference type="EMBL" id="CAJVQA010000158">
    <property type="protein sequence ID" value="CAG8459239.1"/>
    <property type="molecule type" value="Genomic_DNA"/>
</dbReference>